<accession>A0AA96WM02</accession>
<dbReference type="AlphaFoldDB" id="A0AA96WM02"/>
<keyword evidence="1" id="KW-0812">Transmembrane</keyword>
<name>A0AA96WM02_9CYAN</name>
<dbReference type="RefSeq" id="WP_316430722.1">
    <property type="nucleotide sequence ID" value="NZ_CP053586.1"/>
</dbReference>
<sequence>MTLRLDIRQHQQLCVVFNLSWGKGQWCSAELPYPELLMQQYNTWQTSYLNFYRHLSIPPALPVVKPVAESDLKLRGRVDAIGSFAATEDWRSNLVQAEAQLLAEFHRWLNSSQLAEIRKQIAQIVQQSSEQESHHVDVFLTCNAPELERLPWETWEIITEFASSVATRIVRAPKTIRSPANSRPRQGRPRILAILGDETGLNFQVDRVAVTSLSRIAEIQFVGWQPGRDPQTLLTDIATAITDPRGWDVLFFAGHSNEAPITGGKLAIAPGITLSIKEIAPQLVFAREHGLQFALFNSCNGLNLAESLIDLGFSQVAVMREPIHNQVAQAFLLQFLRSLSAHQDVHESLLSACQCLKLERNLTYPSAYLIPSLFRHPEAALFRIQPVGFKQWLRQWLPSRQQAIALTTLSLLSLLQPIQGHLLEQRVWVQALYRRATGQVVSTVAPVWLVQIDDQSIRRAGIAEPNPMDRSYLATLVNRAADLNAKVIGVDYLLDRPAAQPKQDQQLAAAIQSAIRSPQPPWFVFATMRDLNGEWPELIPEVASPNWSLAGDMTLLSLGRLPTYVPLADPSLVDSAAINIQSYTQSHAQTYTQTNAQQELQSFPFTYLLALSYQLNRDRLYPLQPNLENLTPFAAQLAKTLRQSGQDTPIFSAQSQVQPLTAFSYGFKQLWLHPIIDFSIPPEQVYRTIPAWQFLQQESLNQPQSAQSFTQPLPIVMIVPGGYSEAGVVWGQDNLELPAAVRHWRYWQPNRTASLDSITGGEVHAYLLQEFLAQRLVVPIPDLWLIGLAAGLSQALVLRLSSRSSRRHKLILLSIPIVYGLISLQLYLSATILLPWLLPFSVFAIYMFPVFRKK</sequence>
<feature type="transmembrane region" description="Helical" evidence="1">
    <location>
        <begin position="810"/>
        <end position="827"/>
    </location>
</feature>
<keyword evidence="1" id="KW-1133">Transmembrane helix</keyword>
<keyword evidence="1" id="KW-0472">Membrane</keyword>
<reference evidence="3" key="1">
    <citation type="submission" date="2020-05" db="EMBL/GenBank/DDBJ databases">
        <authorList>
            <person name="Zhu T."/>
            <person name="Keshari N."/>
            <person name="Lu X."/>
        </authorList>
    </citation>
    <scope>NUCLEOTIDE SEQUENCE</scope>
    <source>
        <strain evidence="3">NK1-12</strain>
    </source>
</reference>
<dbReference type="SMART" id="SM01080">
    <property type="entry name" value="CHASE2"/>
    <property type="match status" value="1"/>
</dbReference>
<feature type="domain" description="CHASE2" evidence="2">
    <location>
        <begin position="429"/>
        <end position="800"/>
    </location>
</feature>
<gene>
    <name evidence="3" type="ORF">HJG54_19185</name>
</gene>
<proteinExistence type="predicted"/>
<organism evidence="3">
    <name type="scientific">Leptolyngbya sp. NK1-12</name>
    <dbReference type="NCBI Taxonomy" id="2547451"/>
    <lineage>
        <taxon>Bacteria</taxon>
        <taxon>Bacillati</taxon>
        <taxon>Cyanobacteriota</taxon>
        <taxon>Cyanophyceae</taxon>
        <taxon>Leptolyngbyales</taxon>
        <taxon>Leptolyngbyaceae</taxon>
        <taxon>Leptolyngbya group</taxon>
        <taxon>Leptolyngbya</taxon>
    </lineage>
</organism>
<evidence type="ECO:0000313" key="3">
    <source>
        <dbReference type="EMBL" id="WNZ24756.1"/>
    </source>
</evidence>
<evidence type="ECO:0000259" key="2">
    <source>
        <dbReference type="SMART" id="SM01080"/>
    </source>
</evidence>
<feature type="transmembrane region" description="Helical" evidence="1">
    <location>
        <begin position="833"/>
        <end position="851"/>
    </location>
</feature>
<dbReference type="InterPro" id="IPR024983">
    <property type="entry name" value="CHAT_dom"/>
</dbReference>
<dbReference type="Pfam" id="PF05226">
    <property type="entry name" value="CHASE2"/>
    <property type="match status" value="1"/>
</dbReference>
<protein>
    <submittedName>
        <fullName evidence="3">CHASE2 domain-containing protein</fullName>
    </submittedName>
</protein>
<evidence type="ECO:0000256" key="1">
    <source>
        <dbReference type="SAM" id="Phobius"/>
    </source>
</evidence>
<dbReference type="EMBL" id="CP053586">
    <property type="protein sequence ID" value="WNZ24756.1"/>
    <property type="molecule type" value="Genomic_DNA"/>
</dbReference>
<dbReference type="InterPro" id="IPR007890">
    <property type="entry name" value="CHASE2"/>
</dbReference>
<feature type="transmembrane region" description="Helical" evidence="1">
    <location>
        <begin position="776"/>
        <end position="798"/>
    </location>
</feature>
<dbReference type="Pfam" id="PF12770">
    <property type="entry name" value="CHAT"/>
    <property type="match status" value="1"/>
</dbReference>